<name>A0A430ARP9_9ENTE</name>
<dbReference type="AlphaFoldDB" id="A0A430ARP9"/>
<proteinExistence type="predicted"/>
<sequence length="62" mass="7151">MSENPYKLKIDQLIAGEISELIVPKAEFMSFRDVYLAHPERKKIAGEARLGGEVRYQMIKNQ</sequence>
<evidence type="ECO:0000313" key="2">
    <source>
        <dbReference type="Proteomes" id="UP000287605"/>
    </source>
</evidence>
<dbReference type="Proteomes" id="UP000287605">
    <property type="component" value="Unassembled WGS sequence"/>
</dbReference>
<organism evidence="1 2">
    <name type="scientific">Vagococcus elongatus</name>
    <dbReference type="NCBI Taxonomy" id="180344"/>
    <lineage>
        <taxon>Bacteria</taxon>
        <taxon>Bacillati</taxon>
        <taxon>Bacillota</taxon>
        <taxon>Bacilli</taxon>
        <taxon>Lactobacillales</taxon>
        <taxon>Enterococcaceae</taxon>
        <taxon>Vagococcus</taxon>
    </lineage>
</organism>
<dbReference type="RefSeq" id="WP_126809417.1">
    <property type="nucleotide sequence ID" value="NZ_NGKA01000013.1"/>
</dbReference>
<reference evidence="1 2" key="1">
    <citation type="submission" date="2017-05" db="EMBL/GenBank/DDBJ databases">
        <title>Vagococcus spp. assemblies.</title>
        <authorList>
            <person name="Gulvik C.A."/>
        </authorList>
    </citation>
    <scope>NUCLEOTIDE SEQUENCE [LARGE SCALE GENOMIC DNA]</scope>
    <source>
        <strain evidence="1 2">CCUG 51432</strain>
    </source>
</reference>
<comment type="caution">
    <text evidence="1">The sequence shown here is derived from an EMBL/GenBank/DDBJ whole genome shotgun (WGS) entry which is preliminary data.</text>
</comment>
<dbReference type="EMBL" id="NGKA01000013">
    <property type="protein sequence ID" value="RSU10732.1"/>
    <property type="molecule type" value="Genomic_DNA"/>
</dbReference>
<accession>A0A430ARP9</accession>
<protein>
    <submittedName>
        <fullName evidence="1">Uncharacterized protein</fullName>
    </submittedName>
</protein>
<gene>
    <name evidence="1" type="ORF">CBF29_09105</name>
</gene>
<keyword evidence="2" id="KW-1185">Reference proteome</keyword>
<dbReference type="OrthoDB" id="2146345at2"/>
<evidence type="ECO:0000313" key="1">
    <source>
        <dbReference type="EMBL" id="RSU10732.1"/>
    </source>
</evidence>